<comment type="caution">
    <text evidence="1">The sequence shown here is derived from an EMBL/GenBank/DDBJ whole genome shotgun (WGS) entry which is preliminary data.</text>
</comment>
<accession>A0A0J1B8L7</accession>
<keyword evidence="2" id="KW-1185">Reference proteome</keyword>
<dbReference type="Proteomes" id="UP000036367">
    <property type="component" value="Unassembled WGS sequence"/>
</dbReference>
<dbReference type="PATRIC" id="fig|595434.4.peg.4834"/>
<dbReference type="EMBL" id="LECT01000043">
    <property type="protein sequence ID" value="KLU02796.1"/>
    <property type="molecule type" value="Genomic_DNA"/>
</dbReference>
<protein>
    <submittedName>
        <fullName evidence="1">Uncharacterized protein</fullName>
    </submittedName>
</protein>
<proteinExistence type="predicted"/>
<organism evidence="1 2">
    <name type="scientific">Rhodopirellula islandica</name>
    <dbReference type="NCBI Taxonomy" id="595434"/>
    <lineage>
        <taxon>Bacteria</taxon>
        <taxon>Pseudomonadati</taxon>
        <taxon>Planctomycetota</taxon>
        <taxon>Planctomycetia</taxon>
        <taxon>Pirellulales</taxon>
        <taxon>Pirellulaceae</taxon>
        <taxon>Rhodopirellula</taxon>
    </lineage>
</organism>
<evidence type="ECO:0000313" key="2">
    <source>
        <dbReference type="Proteomes" id="UP000036367"/>
    </source>
</evidence>
<reference evidence="1" key="1">
    <citation type="submission" date="2015-05" db="EMBL/GenBank/DDBJ databases">
        <title>Permanent draft genome of Rhodopirellula islandicus K833.</title>
        <authorList>
            <person name="Kizina J."/>
            <person name="Richter M."/>
            <person name="Glockner F.O."/>
            <person name="Harder J."/>
        </authorList>
    </citation>
    <scope>NUCLEOTIDE SEQUENCE [LARGE SCALE GENOMIC DNA]</scope>
    <source>
        <strain evidence="1">K833</strain>
    </source>
</reference>
<name>A0A0J1B8L7_RHOIS</name>
<dbReference type="AlphaFoldDB" id="A0A0J1B8L7"/>
<evidence type="ECO:0000313" key="1">
    <source>
        <dbReference type="EMBL" id="KLU02796.1"/>
    </source>
</evidence>
<gene>
    <name evidence="1" type="ORF">RISK_005092</name>
</gene>
<dbReference type="STRING" id="595434.RISK_005092"/>
<sequence>MNSTDVSQFGKATLLRPNFCFADVSDMGRVDRFLVLVGSCGLPS</sequence>